<dbReference type="EMBL" id="MVBM01000002">
    <property type="protein sequence ID" value="OOK78698.1"/>
    <property type="molecule type" value="Genomic_DNA"/>
</dbReference>
<proteinExistence type="predicted"/>
<evidence type="ECO:0000313" key="1">
    <source>
        <dbReference type="EMBL" id="OOK78698.1"/>
    </source>
</evidence>
<evidence type="ECO:0000313" key="2">
    <source>
        <dbReference type="Proteomes" id="UP000189229"/>
    </source>
</evidence>
<comment type="caution">
    <text evidence="1">The sequence shown here is derived from an EMBL/GenBank/DDBJ whole genome shotgun (WGS) entry which is preliminary data.</text>
</comment>
<accession>A0A1V3XHW8</accession>
<gene>
    <name evidence="1" type="ORF">BZL30_2998</name>
</gene>
<dbReference type="Gene3D" id="3.10.490.10">
    <property type="entry name" value="Gamma-glutamyl cyclotransferase-like"/>
    <property type="match status" value="1"/>
</dbReference>
<protein>
    <recommendedName>
        <fullName evidence="3">AIG2-like family protein</fullName>
    </recommendedName>
</protein>
<dbReference type="Proteomes" id="UP000189229">
    <property type="component" value="Unassembled WGS sequence"/>
</dbReference>
<name>A0A1V3XHW8_MYCKA</name>
<sequence length="39" mass="4461">MNAHQPYFAYGSNLCVRQMAARCPTRLIRGRRCCRTTTG</sequence>
<reference evidence="1 2" key="1">
    <citation type="submission" date="2017-02" db="EMBL/GenBank/DDBJ databases">
        <title>Complete genome sequences of Mycobacterium kansasii strains isolated from rhesus macaques.</title>
        <authorList>
            <person name="Panda A."/>
            <person name="Nagaraj S."/>
            <person name="Zhao X."/>
            <person name="Tettelin H."/>
            <person name="Detolla L.J."/>
        </authorList>
    </citation>
    <scope>NUCLEOTIDE SEQUENCE [LARGE SCALE GENOMIC DNA]</scope>
    <source>
        <strain evidence="1 2">11-3813</strain>
    </source>
</reference>
<organism evidence="1 2">
    <name type="scientific">Mycobacterium kansasii</name>
    <dbReference type="NCBI Taxonomy" id="1768"/>
    <lineage>
        <taxon>Bacteria</taxon>
        <taxon>Bacillati</taxon>
        <taxon>Actinomycetota</taxon>
        <taxon>Actinomycetes</taxon>
        <taxon>Mycobacteriales</taxon>
        <taxon>Mycobacteriaceae</taxon>
        <taxon>Mycobacterium</taxon>
    </lineage>
</organism>
<dbReference type="AlphaFoldDB" id="A0A1V3XHW8"/>
<evidence type="ECO:0008006" key="3">
    <source>
        <dbReference type="Google" id="ProtNLM"/>
    </source>
</evidence>